<reference evidence="1" key="1">
    <citation type="journal article" date="2016" name="Gigascience">
        <title>De novo construction of an expanded transcriptome assembly for the western tarnished plant bug, Lygus hesperus.</title>
        <authorList>
            <person name="Tassone E.E."/>
            <person name="Geib S.M."/>
            <person name="Hall B."/>
            <person name="Fabrick J.A."/>
            <person name="Brent C.S."/>
            <person name="Hull J.J."/>
        </authorList>
    </citation>
    <scope>NUCLEOTIDE SEQUENCE</scope>
</reference>
<protein>
    <submittedName>
        <fullName evidence="1">Uncharacterized protein</fullName>
    </submittedName>
</protein>
<sequence>MSLLRVCAEKTTLKYSHALLASSPPRPSRKNDCTLIDLPVPVTPLSKTCCEVEVSTLSIVLRATDSGVGMTRSKNGKDLYSTGVGTRCDQVINCMEGRCTTISYRVTLVLYIYSATADCDSIDTKDVKDYDGLSDGEDNDTICSCTK</sequence>
<gene>
    <name evidence="1" type="ORF">g.11369</name>
</gene>
<dbReference type="AlphaFoldDB" id="A0A146L812"/>
<organism evidence="1">
    <name type="scientific">Lygus hesperus</name>
    <name type="common">Western plant bug</name>
    <dbReference type="NCBI Taxonomy" id="30085"/>
    <lineage>
        <taxon>Eukaryota</taxon>
        <taxon>Metazoa</taxon>
        <taxon>Ecdysozoa</taxon>
        <taxon>Arthropoda</taxon>
        <taxon>Hexapoda</taxon>
        <taxon>Insecta</taxon>
        <taxon>Pterygota</taxon>
        <taxon>Neoptera</taxon>
        <taxon>Paraneoptera</taxon>
        <taxon>Hemiptera</taxon>
        <taxon>Heteroptera</taxon>
        <taxon>Panheteroptera</taxon>
        <taxon>Cimicomorpha</taxon>
        <taxon>Miridae</taxon>
        <taxon>Mirini</taxon>
        <taxon>Lygus</taxon>
    </lineage>
</organism>
<proteinExistence type="predicted"/>
<evidence type="ECO:0000313" key="1">
    <source>
        <dbReference type="EMBL" id="JAQ04531.1"/>
    </source>
</evidence>
<accession>A0A146L812</accession>
<dbReference type="EMBL" id="GDHC01014098">
    <property type="protein sequence ID" value="JAQ04531.1"/>
    <property type="molecule type" value="Transcribed_RNA"/>
</dbReference>
<name>A0A146L812_LYGHE</name>